<proteinExistence type="predicted"/>
<dbReference type="PATRIC" id="fig|186497.12.peg.1526"/>
<dbReference type="Proteomes" id="UP000001013">
    <property type="component" value="Chromosome"/>
</dbReference>
<dbReference type="KEGG" id="pfu:PF1463"/>
<dbReference type="STRING" id="186497.PF1463"/>
<name>Q8U0W8_PYRFU</name>
<dbReference type="eggNOG" id="arCOG12465">
    <property type="taxonomic scope" value="Archaea"/>
</dbReference>
<accession>Q8U0W8</accession>
<gene>
    <name evidence="1" type="ordered locus">PF1463</name>
</gene>
<sequence>MNNIKVYLDRKHFVVMLLMFLAVSTTTTKAGSLEPYLLDRDVKKGGEVSSVDISISVSGGSINFNLKVSYSGKHGFGAGAALYGYYNPETNEWAGFGRWMNYETKDYTTPVIPITKIRYRVNMYWKGDIKRERIATGDYKVYTIYHLTAIRHTERPGERWDKDEVLINGNFRLSGLITAPKIQSSPIEDKEGMKL</sequence>
<dbReference type="EMBL" id="AE009950">
    <property type="protein sequence ID" value="AAL81587.1"/>
    <property type="molecule type" value="Genomic_DNA"/>
</dbReference>
<evidence type="ECO:0000313" key="2">
    <source>
        <dbReference type="Proteomes" id="UP000001013"/>
    </source>
</evidence>
<dbReference type="HOGENOM" id="CLU_1514674_0_0_2"/>
<evidence type="ECO:0000313" key="1">
    <source>
        <dbReference type="EMBL" id="AAL81587.1"/>
    </source>
</evidence>
<dbReference type="PaxDb" id="186497-PF1463"/>
<protein>
    <submittedName>
        <fullName evidence="1">Uncharacterized protein</fullName>
    </submittedName>
</protein>
<organism evidence="1 2">
    <name type="scientific">Pyrococcus furiosus (strain ATCC 43587 / DSM 3638 / JCM 8422 / Vc1)</name>
    <dbReference type="NCBI Taxonomy" id="186497"/>
    <lineage>
        <taxon>Archaea</taxon>
        <taxon>Methanobacteriati</taxon>
        <taxon>Methanobacteriota</taxon>
        <taxon>Thermococci</taxon>
        <taxon>Thermococcales</taxon>
        <taxon>Thermococcaceae</taxon>
        <taxon>Pyrococcus</taxon>
    </lineage>
</organism>
<keyword evidence="2" id="KW-1185">Reference proteome</keyword>
<dbReference type="GeneID" id="13300769"/>
<dbReference type="RefSeq" id="WP_011012610.1">
    <property type="nucleotide sequence ID" value="NZ_CP023154.1"/>
</dbReference>
<dbReference type="AlphaFoldDB" id="Q8U0W8"/>
<reference evidence="1 2" key="1">
    <citation type="journal article" date="1999" name="Genetics">
        <title>Divergence of the hyperthermophilic archaea Pyrococcus furiosus and P. horikoshii inferred from complete genomic sequences.</title>
        <authorList>
            <person name="Maeder D.L."/>
            <person name="Weiss R.B."/>
            <person name="Dunn D.M."/>
            <person name="Cherry J.L."/>
            <person name="Gonzalez J.M."/>
            <person name="DiRuggiero J."/>
            <person name="Robb F.T."/>
        </authorList>
    </citation>
    <scope>NUCLEOTIDE SEQUENCE [LARGE SCALE GENOMIC DNA]</scope>
    <source>
        <strain evidence="2">ATCC 43587 / DSM 3638 / JCM 8422 / Vc1</strain>
    </source>
</reference>